<accession>A0A1I4LGT9</accession>
<proteinExistence type="predicted"/>
<evidence type="ECO:0008006" key="3">
    <source>
        <dbReference type="Google" id="ProtNLM"/>
    </source>
</evidence>
<protein>
    <recommendedName>
        <fullName evidence="3">MaoC like domain-containing protein</fullName>
    </recommendedName>
</protein>
<sequence length="63" mass="6662">ARALAALSGRLPEAFTADVAFKKPLYLPSTVTLATVRAEDGWDLAVRNVTSGADHLLGTVRPL</sequence>
<feature type="non-terminal residue" evidence="1">
    <location>
        <position position="1"/>
    </location>
</feature>
<evidence type="ECO:0000313" key="2">
    <source>
        <dbReference type="Proteomes" id="UP000199152"/>
    </source>
</evidence>
<keyword evidence="2" id="KW-1185">Reference proteome</keyword>
<evidence type="ECO:0000313" key="1">
    <source>
        <dbReference type="EMBL" id="SFL89827.1"/>
    </source>
</evidence>
<dbReference type="EMBL" id="FOSW01000021">
    <property type="protein sequence ID" value="SFL89827.1"/>
    <property type="molecule type" value="Genomic_DNA"/>
</dbReference>
<reference evidence="1 2" key="1">
    <citation type="submission" date="2016-10" db="EMBL/GenBank/DDBJ databases">
        <authorList>
            <person name="de Groot N.N."/>
        </authorList>
    </citation>
    <scope>NUCLEOTIDE SEQUENCE [LARGE SCALE GENOMIC DNA]</scope>
    <source>
        <strain evidence="1 2">DSM 45317</strain>
    </source>
</reference>
<dbReference type="Gene3D" id="3.10.129.10">
    <property type="entry name" value="Hotdog Thioesterase"/>
    <property type="match status" value="1"/>
</dbReference>
<gene>
    <name evidence="1" type="ORF">SAMN04488085_12159</name>
</gene>
<name>A0A1I4LGT9_9ACTN</name>
<dbReference type="InParanoid" id="A0A1I4LGT9"/>
<organism evidence="1 2">
    <name type="scientific">Geodermatophilus ruber</name>
    <dbReference type="NCBI Taxonomy" id="504800"/>
    <lineage>
        <taxon>Bacteria</taxon>
        <taxon>Bacillati</taxon>
        <taxon>Actinomycetota</taxon>
        <taxon>Actinomycetes</taxon>
        <taxon>Geodermatophilales</taxon>
        <taxon>Geodermatophilaceae</taxon>
        <taxon>Geodermatophilus</taxon>
    </lineage>
</organism>
<dbReference type="Proteomes" id="UP000199152">
    <property type="component" value="Unassembled WGS sequence"/>
</dbReference>
<dbReference type="AlphaFoldDB" id="A0A1I4LGT9"/>